<reference evidence="8" key="1">
    <citation type="submission" date="2020-10" db="EMBL/GenBank/DDBJ databases">
        <authorList>
            <person name="Gilroy R."/>
        </authorList>
    </citation>
    <scope>NUCLEOTIDE SEQUENCE</scope>
    <source>
        <strain evidence="8">ChiBcolR7-354</strain>
    </source>
</reference>
<keyword evidence="5" id="KW-0408">Iron</keyword>
<evidence type="ECO:0000256" key="4">
    <source>
        <dbReference type="ARBA" id="ARBA00022737"/>
    </source>
</evidence>
<dbReference type="GO" id="GO:0016625">
    <property type="term" value="F:oxidoreductase activity, acting on the aldehyde or oxo group of donors, iron-sulfur protein as acceptor"/>
    <property type="evidence" value="ECO:0007669"/>
    <property type="project" value="InterPro"/>
</dbReference>
<dbReference type="PANTHER" id="PTHR43724:SF1">
    <property type="entry name" value="PYRUVATE SYNTHASE SUBUNIT PORD"/>
    <property type="match status" value="1"/>
</dbReference>
<keyword evidence="6" id="KW-0411">Iron-sulfur</keyword>
<dbReference type="Proteomes" id="UP000824262">
    <property type="component" value="Unassembled WGS sequence"/>
</dbReference>
<dbReference type="EMBL" id="DVGA01000026">
    <property type="protein sequence ID" value="HIQ78017.1"/>
    <property type="molecule type" value="Genomic_DNA"/>
</dbReference>
<dbReference type="InterPro" id="IPR017896">
    <property type="entry name" value="4Fe4S_Fe-S-bd"/>
</dbReference>
<dbReference type="Gene3D" id="3.30.70.20">
    <property type="match status" value="2"/>
</dbReference>
<gene>
    <name evidence="8" type="ORF">IAB77_02005</name>
</gene>
<accession>A0A9D0ZDD8</accession>
<protein>
    <submittedName>
        <fullName evidence="8">4Fe-4S binding protein</fullName>
    </submittedName>
</protein>
<dbReference type="GO" id="GO:0046872">
    <property type="term" value="F:metal ion binding"/>
    <property type="evidence" value="ECO:0007669"/>
    <property type="project" value="UniProtKB-KW"/>
</dbReference>
<keyword evidence="4" id="KW-0677">Repeat</keyword>
<evidence type="ECO:0000256" key="5">
    <source>
        <dbReference type="ARBA" id="ARBA00023004"/>
    </source>
</evidence>
<name>A0A9D0ZDD8_9FIRM</name>
<feature type="domain" description="4Fe-4S ferredoxin-type" evidence="7">
    <location>
        <begin position="56"/>
        <end position="85"/>
    </location>
</feature>
<dbReference type="Pfam" id="PF14697">
    <property type="entry name" value="Fer4_21"/>
    <property type="match status" value="1"/>
</dbReference>
<evidence type="ECO:0000313" key="8">
    <source>
        <dbReference type="EMBL" id="HIQ78017.1"/>
    </source>
</evidence>
<dbReference type="PANTHER" id="PTHR43724">
    <property type="entry name" value="PYRUVATE SYNTHASE SUBUNIT PORD"/>
    <property type="match status" value="1"/>
</dbReference>
<reference evidence="8" key="2">
    <citation type="journal article" date="2021" name="PeerJ">
        <title>Extensive microbial diversity within the chicken gut microbiome revealed by metagenomics and culture.</title>
        <authorList>
            <person name="Gilroy R."/>
            <person name="Ravi A."/>
            <person name="Getino M."/>
            <person name="Pursley I."/>
            <person name="Horton D.L."/>
            <person name="Alikhan N.F."/>
            <person name="Baker D."/>
            <person name="Gharbi K."/>
            <person name="Hall N."/>
            <person name="Watson M."/>
            <person name="Adriaenssens E.M."/>
            <person name="Foster-Nyarko E."/>
            <person name="Jarju S."/>
            <person name="Secka A."/>
            <person name="Antonio M."/>
            <person name="Oren A."/>
            <person name="Chaudhuri R.R."/>
            <person name="La Ragione R."/>
            <person name="Hildebrand F."/>
            <person name="Pallen M.J."/>
        </authorList>
    </citation>
    <scope>NUCLEOTIDE SEQUENCE</scope>
    <source>
        <strain evidence="8">ChiBcolR7-354</strain>
    </source>
</reference>
<dbReference type="PROSITE" id="PS51379">
    <property type="entry name" value="4FE4S_FER_2"/>
    <property type="match status" value="2"/>
</dbReference>
<sequence>MSDRQYITPVGDVGMYVLDTASWRTHRPVMDKSLCVNCGLCMGYCPVNSIKWAEDKGYYITYDYCKGCGICAEECPRKAISMEREGGNK</sequence>
<evidence type="ECO:0000256" key="1">
    <source>
        <dbReference type="ARBA" id="ARBA00001966"/>
    </source>
</evidence>
<keyword evidence="3" id="KW-0479">Metal-binding</keyword>
<dbReference type="InterPro" id="IPR017900">
    <property type="entry name" value="4Fe4S_Fe_S_CS"/>
</dbReference>
<comment type="cofactor">
    <cofactor evidence="1">
        <name>[4Fe-4S] cluster</name>
        <dbReference type="ChEBI" id="CHEBI:49883"/>
    </cofactor>
</comment>
<comment type="caution">
    <text evidence="8">The sequence shown here is derived from an EMBL/GenBank/DDBJ whole genome shotgun (WGS) entry which is preliminary data.</text>
</comment>
<dbReference type="NCBIfam" id="TIGR02179">
    <property type="entry name" value="PorD_KorD"/>
    <property type="match status" value="1"/>
</dbReference>
<organism evidence="8 9">
    <name type="scientific">Candidatus Scatomorpha intestinavium</name>
    <dbReference type="NCBI Taxonomy" id="2840922"/>
    <lineage>
        <taxon>Bacteria</taxon>
        <taxon>Bacillati</taxon>
        <taxon>Bacillota</taxon>
        <taxon>Clostridia</taxon>
        <taxon>Eubacteriales</taxon>
        <taxon>Candidatus Scatomorpha</taxon>
    </lineage>
</organism>
<proteinExistence type="predicted"/>
<dbReference type="InterPro" id="IPR011898">
    <property type="entry name" value="PorD_KorD"/>
</dbReference>
<keyword evidence="2" id="KW-0004">4Fe-4S</keyword>
<dbReference type="AlphaFoldDB" id="A0A9D0ZDD8"/>
<evidence type="ECO:0000256" key="3">
    <source>
        <dbReference type="ARBA" id="ARBA00022723"/>
    </source>
</evidence>
<dbReference type="GO" id="GO:0051539">
    <property type="term" value="F:4 iron, 4 sulfur cluster binding"/>
    <property type="evidence" value="ECO:0007669"/>
    <property type="project" value="UniProtKB-KW"/>
</dbReference>
<feature type="domain" description="4Fe-4S ferredoxin-type" evidence="7">
    <location>
        <begin position="26"/>
        <end position="55"/>
    </location>
</feature>
<evidence type="ECO:0000256" key="2">
    <source>
        <dbReference type="ARBA" id="ARBA00022485"/>
    </source>
</evidence>
<dbReference type="SUPFAM" id="SSF54862">
    <property type="entry name" value="4Fe-4S ferredoxins"/>
    <property type="match status" value="1"/>
</dbReference>
<evidence type="ECO:0000256" key="6">
    <source>
        <dbReference type="ARBA" id="ARBA00023014"/>
    </source>
</evidence>
<dbReference type="PROSITE" id="PS00198">
    <property type="entry name" value="4FE4S_FER_1"/>
    <property type="match status" value="1"/>
</dbReference>
<evidence type="ECO:0000259" key="7">
    <source>
        <dbReference type="PROSITE" id="PS51379"/>
    </source>
</evidence>
<evidence type="ECO:0000313" key="9">
    <source>
        <dbReference type="Proteomes" id="UP000824262"/>
    </source>
</evidence>